<evidence type="ECO:0000313" key="4">
    <source>
        <dbReference type="Proteomes" id="UP000199400"/>
    </source>
</evidence>
<dbReference type="InterPro" id="IPR045484">
    <property type="entry name" value="fvmX5"/>
</dbReference>
<sequence>MSRGYRIRISDPNWRPVTYHDAAKQVASTDAIEMDVGMLEILPEGAMTALLREELAASGWSKGQDGGMSRTFGEVAVTLSPDGRTVTVRAAASKQVTTRATSQEQANSRLEEAGKRAERDLAQEVARRLGAHEGEIRGELQAALQKVYAEALRQKAASMGQIESVHEGRGADGELELTIKVRV</sequence>
<dbReference type="EMBL" id="FOMX01000009">
    <property type="protein sequence ID" value="SFE15075.1"/>
    <property type="molecule type" value="Genomic_DNA"/>
</dbReference>
<reference evidence="4" key="1">
    <citation type="submission" date="2016-10" db="EMBL/GenBank/DDBJ databases">
        <authorList>
            <person name="Varghese N."/>
            <person name="Submissions S."/>
        </authorList>
    </citation>
    <scope>NUCLEOTIDE SEQUENCE [LARGE SCALE GENOMIC DNA]</scope>
    <source>
        <strain evidence="4">ATCC 25963</strain>
    </source>
</reference>
<evidence type="ECO:0000259" key="2">
    <source>
        <dbReference type="Pfam" id="PF20003"/>
    </source>
</evidence>
<dbReference type="STRING" id="54.SAMN02745121_03194"/>
<dbReference type="RefSeq" id="WP_096329840.1">
    <property type="nucleotide sequence ID" value="NZ_FOMX01000009.1"/>
</dbReference>
<feature type="compositionally biased region" description="Polar residues" evidence="1">
    <location>
        <begin position="96"/>
        <end position="108"/>
    </location>
</feature>
<dbReference type="AlphaFoldDB" id="A0A1I1Y630"/>
<dbReference type="Proteomes" id="UP000199400">
    <property type="component" value="Unassembled WGS sequence"/>
</dbReference>
<protein>
    <recommendedName>
        <fullName evidence="2">FtsH ternary system domain-containing protein</fullName>
    </recommendedName>
</protein>
<proteinExistence type="predicted"/>
<evidence type="ECO:0000313" key="3">
    <source>
        <dbReference type="EMBL" id="SFE15075.1"/>
    </source>
</evidence>
<organism evidence="3 4">
    <name type="scientific">Nannocystis exedens</name>
    <dbReference type="NCBI Taxonomy" id="54"/>
    <lineage>
        <taxon>Bacteria</taxon>
        <taxon>Pseudomonadati</taxon>
        <taxon>Myxococcota</taxon>
        <taxon>Polyangia</taxon>
        <taxon>Nannocystales</taxon>
        <taxon>Nannocystaceae</taxon>
        <taxon>Nannocystis</taxon>
    </lineage>
</organism>
<feature type="region of interest" description="Disordered" evidence="1">
    <location>
        <begin position="96"/>
        <end position="115"/>
    </location>
</feature>
<keyword evidence="4" id="KW-1185">Reference proteome</keyword>
<dbReference type="Pfam" id="PF20003">
    <property type="entry name" value="fvmX5"/>
    <property type="match status" value="1"/>
</dbReference>
<name>A0A1I1Y630_9BACT</name>
<evidence type="ECO:0000256" key="1">
    <source>
        <dbReference type="SAM" id="MobiDB-lite"/>
    </source>
</evidence>
<gene>
    <name evidence="3" type="ORF">SAMN02745121_03194</name>
</gene>
<accession>A0A1I1Y630</accession>
<feature type="domain" description="FtsH ternary system" evidence="2">
    <location>
        <begin position="1"/>
        <end position="183"/>
    </location>
</feature>